<dbReference type="STRING" id="3880.A0A072V2H6"/>
<feature type="compositionally biased region" description="Basic and acidic residues" evidence="1">
    <location>
        <begin position="150"/>
        <end position="163"/>
    </location>
</feature>
<dbReference type="EMBL" id="PSQE01000003">
    <property type="protein sequence ID" value="RHN70867.1"/>
    <property type="molecule type" value="Genomic_DNA"/>
</dbReference>
<dbReference type="PANTHER" id="PTHR33828">
    <property type="entry name" value="OS05G0596200 PROTEIN"/>
    <property type="match status" value="1"/>
</dbReference>
<dbReference type="Proteomes" id="UP000265566">
    <property type="component" value="Chromosome 3"/>
</dbReference>
<dbReference type="EMBL" id="CM001219">
    <property type="protein sequence ID" value="KEH36062.1"/>
    <property type="molecule type" value="Genomic_DNA"/>
</dbReference>
<evidence type="ECO:0000313" key="2">
    <source>
        <dbReference type="EMBL" id="KEH36062.1"/>
    </source>
</evidence>
<sequence length="223" mass="25027">MAETKSTMVKIKPNPQNVPSKPKITDSNSSLNKKLNTSSTKHPPDSKMKSVTTNTTVTKSEVKSKPTTTMSASSSKTISKTKTKTKTKTTTTKVRERKVYSLPGQKHDPPEEKEPLRIFYESLSKQIPTSEMAEFWLMEHGLLSPQKAKKAFEKKQRKQKELRTGTPIKSSSKPPSKTGTSQKPQPKSNNGDIKAKRKIDTDSHDDDDDDDDDFILSHKRRKG</sequence>
<accession>A0A072V2H6</accession>
<dbReference type="KEGG" id="mtr:25490132"/>
<dbReference type="Proteomes" id="UP000002051">
    <property type="component" value="Chromosome 3"/>
</dbReference>
<feature type="region of interest" description="Disordered" evidence="1">
    <location>
        <begin position="147"/>
        <end position="223"/>
    </location>
</feature>
<feature type="compositionally biased region" description="Acidic residues" evidence="1">
    <location>
        <begin position="203"/>
        <end position="214"/>
    </location>
</feature>
<protein>
    <submittedName>
        <fullName evidence="2 4">Uncharacterized protein</fullName>
    </submittedName>
</protein>
<name>A0A072V2H6_MEDTR</name>
<dbReference type="AlphaFoldDB" id="A0A072V2H6"/>
<reference evidence="4" key="3">
    <citation type="submission" date="2015-04" db="UniProtKB">
        <authorList>
            <consortium name="EnsemblPlants"/>
        </authorList>
    </citation>
    <scope>IDENTIFICATION</scope>
    <source>
        <strain evidence="4">cv. Jemalong A17</strain>
    </source>
</reference>
<dbReference type="EnsemblPlants" id="KEH36062">
    <property type="protein sequence ID" value="KEH36062"/>
    <property type="gene ID" value="MTR_3g110202"/>
</dbReference>
<reference evidence="3" key="4">
    <citation type="journal article" date="2018" name="Nat. Plants">
        <title>Whole-genome landscape of Medicago truncatula symbiotic genes.</title>
        <authorList>
            <person name="Pecrix Y."/>
            <person name="Gamas P."/>
            <person name="Carrere S."/>
        </authorList>
    </citation>
    <scope>NUCLEOTIDE SEQUENCE</scope>
    <source>
        <tissue evidence="3">Leaves</tissue>
    </source>
</reference>
<dbReference type="OrthoDB" id="361835at2759"/>
<feature type="compositionally biased region" description="Low complexity" evidence="1">
    <location>
        <begin position="27"/>
        <end position="41"/>
    </location>
</feature>
<evidence type="ECO:0000313" key="3">
    <source>
        <dbReference type="EMBL" id="RHN70867.1"/>
    </source>
</evidence>
<reference evidence="2 5" key="1">
    <citation type="journal article" date="2011" name="Nature">
        <title>The Medicago genome provides insight into the evolution of rhizobial symbioses.</title>
        <authorList>
            <person name="Young N.D."/>
            <person name="Debelle F."/>
            <person name="Oldroyd G.E."/>
            <person name="Geurts R."/>
            <person name="Cannon S.B."/>
            <person name="Udvardi M.K."/>
            <person name="Benedito V.A."/>
            <person name="Mayer K.F."/>
            <person name="Gouzy J."/>
            <person name="Schoof H."/>
            <person name="Van de Peer Y."/>
            <person name="Proost S."/>
            <person name="Cook D.R."/>
            <person name="Meyers B.C."/>
            <person name="Spannagl M."/>
            <person name="Cheung F."/>
            <person name="De Mita S."/>
            <person name="Krishnakumar V."/>
            <person name="Gundlach H."/>
            <person name="Zhou S."/>
            <person name="Mudge J."/>
            <person name="Bharti A.K."/>
            <person name="Murray J.D."/>
            <person name="Naoumkina M.A."/>
            <person name="Rosen B."/>
            <person name="Silverstein K.A."/>
            <person name="Tang H."/>
            <person name="Rombauts S."/>
            <person name="Zhao P.X."/>
            <person name="Zhou P."/>
            <person name="Barbe V."/>
            <person name="Bardou P."/>
            <person name="Bechner M."/>
            <person name="Bellec A."/>
            <person name="Berger A."/>
            <person name="Berges H."/>
            <person name="Bidwell S."/>
            <person name="Bisseling T."/>
            <person name="Choisne N."/>
            <person name="Couloux A."/>
            <person name="Denny R."/>
            <person name="Deshpande S."/>
            <person name="Dai X."/>
            <person name="Doyle J.J."/>
            <person name="Dudez A.M."/>
            <person name="Farmer A.D."/>
            <person name="Fouteau S."/>
            <person name="Franken C."/>
            <person name="Gibelin C."/>
            <person name="Gish J."/>
            <person name="Goldstein S."/>
            <person name="Gonzalez A.J."/>
            <person name="Green P.J."/>
            <person name="Hallab A."/>
            <person name="Hartog M."/>
            <person name="Hua A."/>
            <person name="Humphray S.J."/>
            <person name="Jeong D.H."/>
            <person name="Jing Y."/>
            <person name="Jocker A."/>
            <person name="Kenton S.M."/>
            <person name="Kim D.J."/>
            <person name="Klee K."/>
            <person name="Lai H."/>
            <person name="Lang C."/>
            <person name="Lin S."/>
            <person name="Macmil S.L."/>
            <person name="Magdelenat G."/>
            <person name="Matthews L."/>
            <person name="McCorrison J."/>
            <person name="Monaghan E.L."/>
            <person name="Mun J.H."/>
            <person name="Najar F.Z."/>
            <person name="Nicholson C."/>
            <person name="Noirot C."/>
            <person name="O'Bleness M."/>
            <person name="Paule C.R."/>
            <person name="Poulain J."/>
            <person name="Prion F."/>
            <person name="Qin B."/>
            <person name="Qu C."/>
            <person name="Retzel E.F."/>
            <person name="Riddle C."/>
            <person name="Sallet E."/>
            <person name="Samain S."/>
            <person name="Samson N."/>
            <person name="Sanders I."/>
            <person name="Saurat O."/>
            <person name="Scarpelli C."/>
            <person name="Schiex T."/>
            <person name="Segurens B."/>
            <person name="Severin A.J."/>
            <person name="Sherrier D.J."/>
            <person name="Shi R."/>
            <person name="Sims S."/>
            <person name="Singer S.R."/>
            <person name="Sinharoy S."/>
            <person name="Sterck L."/>
            <person name="Viollet A."/>
            <person name="Wang B.B."/>
            <person name="Wang K."/>
            <person name="Wang M."/>
            <person name="Wang X."/>
            <person name="Warfsmann J."/>
            <person name="Weissenbach J."/>
            <person name="White D.D."/>
            <person name="White J.D."/>
            <person name="Wiley G.B."/>
            <person name="Wincker P."/>
            <person name="Xing Y."/>
            <person name="Yang L."/>
            <person name="Yao Z."/>
            <person name="Ying F."/>
            <person name="Zhai J."/>
            <person name="Zhou L."/>
            <person name="Zuber A."/>
            <person name="Denarie J."/>
            <person name="Dixon R.A."/>
            <person name="May G.D."/>
            <person name="Schwartz D.C."/>
            <person name="Rogers J."/>
            <person name="Quetier F."/>
            <person name="Town C.D."/>
            <person name="Roe B.A."/>
        </authorList>
    </citation>
    <scope>NUCLEOTIDE SEQUENCE [LARGE SCALE GENOMIC DNA]</scope>
    <source>
        <strain evidence="2">A17</strain>
        <strain evidence="4 5">cv. Jemalong A17</strain>
    </source>
</reference>
<organism evidence="2 5">
    <name type="scientific">Medicago truncatula</name>
    <name type="common">Barrel medic</name>
    <name type="synonym">Medicago tribuloides</name>
    <dbReference type="NCBI Taxonomy" id="3880"/>
    <lineage>
        <taxon>Eukaryota</taxon>
        <taxon>Viridiplantae</taxon>
        <taxon>Streptophyta</taxon>
        <taxon>Embryophyta</taxon>
        <taxon>Tracheophyta</taxon>
        <taxon>Spermatophyta</taxon>
        <taxon>Magnoliopsida</taxon>
        <taxon>eudicotyledons</taxon>
        <taxon>Gunneridae</taxon>
        <taxon>Pentapetalae</taxon>
        <taxon>rosids</taxon>
        <taxon>fabids</taxon>
        <taxon>Fabales</taxon>
        <taxon>Fabaceae</taxon>
        <taxon>Papilionoideae</taxon>
        <taxon>50 kb inversion clade</taxon>
        <taxon>NPAAA clade</taxon>
        <taxon>Hologalegina</taxon>
        <taxon>IRL clade</taxon>
        <taxon>Trifolieae</taxon>
        <taxon>Medicago</taxon>
    </lineage>
</organism>
<dbReference type="HOGENOM" id="CLU_073442_2_0_1"/>
<feature type="compositionally biased region" description="Low complexity" evidence="1">
    <location>
        <begin position="49"/>
        <end position="78"/>
    </location>
</feature>
<evidence type="ECO:0000256" key="1">
    <source>
        <dbReference type="SAM" id="MobiDB-lite"/>
    </source>
</evidence>
<proteinExistence type="predicted"/>
<dbReference type="Gramene" id="rna19496">
    <property type="protein sequence ID" value="RHN70867.1"/>
    <property type="gene ID" value="gene19496"/>
</dbReference>
<evidence type="ECO:0000313" key="4">
    <source>
        <dbReference type="EnsemblPlants" id="KEH36062"/>
    </source>
</evidence>
<reference evidence="2 5" key="2">
    <citation type="journal article" date="2014" name="BMC Genomics">
        <title>An improved genome release (version Mt4.0) for the model legume Medicago truncatula.</title>
        <authorList>
            <person name="Tang H."/>
            <person name="Krishnakumar V."/>
            <person name="Bidwell S."/>
            <person name="Rosen B."/>
            <person name="Chan A."/>
            <person name="Zhou S."/>
            <person name="Gentzbittel L."/>
            <person name="Childs K.L."/>
            <person name="Yandell M."/>
            <person name="Gundlach H."/>
            <person name="Mayer K.F."/>
            <person name="Schwartz D.C."/>
            <person name="Town C.D."/>
        </authorList>
    </citation>
    <scope>GENOME REANNOTATION</scope>
    <source>
        <strain evidence="2">A17</strain>
        <strain evidence="4 5">cv. Jemalong A17</strain>
    </source>
</reference>
<feature type="compositionally biased region" description="Low complexity" evidence="1">
    <location>
        <begin position="164"/>
        <end position="184"/>
    </location>
</feature>
<dbReference type="PANTHER" id="PTHR33828:SF1">
    <property type="entry name" value="OS05G0596200 PROTEIN"/>
    <property type="match status" value="1"/>
</dbReference>
<keyword evidence="5" id="KW-1185">Reference proteome</keyword>
<dbReference type="ExpressionAtlas" id="A0A072V2H6">
    <property type="expression patterns" value="differential"/>
</dbReference>
<gene>
    <name evidence="4" type="primary">25490132</name>
    <name evidence="2" type="ordered locus">MTR_3g110202</name>
    <name evidence="3" type="ORF">MtrunA17_Chr3g0140151</name>
</gene>
<feature type="region of interest" description="Disordered" evidence="1">
    <location>
        <begin position="1"/>
        <end position="113"/>
    </location>
</feature>
<evidence type="ECO:0000313" key="5">
    <source>
        <dbReference type="Proteomes" id="UP000002051"/>
    </source>
</evidence>
<feature type="compositionally biased region" description="Basic and acidic residues" evidence="1">
    <location>
        <begin position="93"/>
        <end position="113"/>
    </location>
</feature>